<dbReference type="PROSITE" id="PS50106">
    <property type="entry name" value="PDZ"/>
    <property type="match status" value="1"/>
</dbReference>
<dbReference type="Pfam" id="PF17820">
    <property type="entry name" value="PDZ_6"/>
    <property type="match status" value="1"/>
</dbReference>
<dbReference type="InterPro" id="IPR041489">
    <property type="entry name" value="PDZ_6"/>
</dbReference>
<protein>
    <submittedName>
        <fullName evidence="5">Serine protease Do</fullName>
    </submittedName>
</protein>
<accession>A0A8J2BLP4</accession>
<dbReference type="Pfam" id="PF13365">
    <property type="entry name" value="Trypsin_2"/>
    <property type="match status" value="1"/>
</dbReference>
<organism evidence="5 6">
    <name type="scientific">Candidatus Methylacidithermus pantelleriae</name>
    <dbReference type="NCBI Taxonomy" id="2744239"/>
    <lineage>
        <taxon>Bacteria</taxon>
        <taxon>Pseudomonadati</taxon>
        <taxon>Verrucomicrobiota</taxon>
        <taxon>Methylacidiphilae</taxon>
        <taxon>Methylacidiphilales</taxon>
        <taxon>Methylacidiphilaceae</taxon>
        <taxon>Candidatus Methylacidithermus</taxon>
    </lineage>
</organism>
<dbReference type="PANTHER" id="PTHR43343:SF3">
    <property type="entry name" value="PROTEASE DO-LIKE 8, CHLOROPLASTIC"/>
    <property type="match status" value="1"/>
</dbReference>
<dbReference type="PANTHER" id="PTHR43343">
    <property type="entry name" value="PEPTIDASE S12"/>
    <property type="match status" value="1"/>
</dbReference>
<evidence type="ECO:0000256" key="1">
    <source>
        <dbReference type="ARBA" id="ARBA00010541"/>
    </source>
</evidence>
<keyword evidence="2 5" id="KW-0645">Protease</keyword>
<dbReference type="InterPro" id="IPR036034">
    <property type="entry name" value="PDZ_sf"/>
</dbReference>
<keyword evidence="3" id="KW-0378">Hydrolase</keyword>
<evidence type="ECO:0000259" key="4">
    <source>
        <dbReference type="PROSITE" id="PS50106"/>
    </source>
</evidence>
<evidence type="ECO:0000313" key="5">
    <source>
        <dbReference type="EMBL" id="CAF0703672.1"/>
    </source>
</evidence>
<dbReference type="GO" id="GO:0004252">
    <property type="term" value="F:serine-type endopeptidase activity"/>
    <property type="evidence" value="ECO:0007669"/>
    <property type="project" value="InterPro"/>
</dbReference>
<dbReference type="PRINTS" id="PR00834">
    <property type="entry name" value="PROTEASES2C"/>
</dbReference>
<proteinExistence type="inferred from homology"/>
<dbReference type="InterPro" id="IPR009003">
    <property type="entry name" value="Peptidase_S1_PA"/>
</dbReference>
<dbReference type="GO" id="GO:0006508">
    <property type="term" value="P:proteolysis"/>
    <property type="evidence" value="ECO:0007669"/>
    <property type="project" value="UniProtKB-KW"/>
</dbReference>
<feature type="domain" description="PDZ" evidence="4">
    <location>
        <begin position="293"/>
        <end position="339"/>
    </location>
</feature>
<reference evidence="5" key="1">
    <citation type="submission" date="2021-02" db="EMBL/GenBank/DDBJ databases">
        <authorList>
            <person name="Cremers G."/>
            <person name="Picone N."/>
        </authorList>
    </citation>
    <scope>NUCLEOTIDE SEQUENCE</scope>
    <source>
        <strain evidence="5">PQ17</strain>
    </source>
</reference>
<dbReference type="Proteomes" id="UP000663859">
    <property type="component" value="Unassembled WGS sequence"/>
</dbReference>
<evidence type="ECO:0000256" key="2">
    <source>
        <dbReference type="ARBA" id="ARBA00022670"/>
    </source>
</evidence>
<gene>
    <name evidence="5" type="primary">degQ</name>
    <name evidence="5" type="ORF">MPNT_60064</name>
</gene>
<name>A0A8J2BLP4_9BACT</name>
<dbReference type="InterPro" id="IPR043504">
    <property type="entry name" value="Peptidase_S1_PA_chymotrypsin"/>
</dbReference>
<evidence type="ECO:0000313" key="6">
    <source>
        <dbReference type="Proteomes" id="UP000663859"/>
    </source>
</evidence>
<dbReference type="InterPro" id="IPR001940">
    <property type="entry name" value="Peptidase_S1C"/>
</dbReference>
<dbReference type="RefSeq" id="WP_174582429.1">
    <property type="nucleotide sequence ID" value="NZ_CAJNOB010000056.1"/>
</dbReference>
<dbReference type="SMART" id="SM00228">
    <property type="entry name" value="PDZ"/>
    <property type="match status" value="1"/>
</dbReference>
<dbReference type="Gene3D" id="2.40.10.10">
    <property type="entry name" value="Trypsin-like serine proteases"/>
    <property type="match status" value="2"/>
</dbReference>
<evidence type="ECO:0000256" key="3">
    <source>
        <dbReference type="ARBA" id="ARBA00022801"/>
    </source>
</evidence>
<dbReference type="InterPro" id="IPR001478">
    <property type="entry name" value="PDZ"/>
</dbReference>
<comment type="caution">
    <text evidence="5">The sequence shown here is derived from an EMBL/GenBank/DDBJ whole genome shotgun (WGS) entry which is preliminary data.</text>
</comment>
<sequence length="381" mass="40459">MGIGSAGRVLGKNTLKVFWLAGLVSFCLGLSLSPGGTKAFLFAVSPQEEPVVQVVQKVLPAVVNLSSEKVVHAPVQDPFELFFGRFYVPQRVRSLGSGVLIDSHGRILTCAHVVERALRGQVRVTLSNGVVSLGQVLLSDPEADLALVEIPAPKPFPFLDVRRLSPNYLGQTVIVLGNPVGYENSVSRGILSAHNRTIQTEQGLVRGLLQTDAAINPGNSGGPIVDIQGAFVGIATAKFAGNAIEGIGFAIPGRQVVAWLSEVARGRTPPDWQALVRRFEERIGAQLQDVTPELAFSLHLPTSSGLLLSEVEPGGPAARAGLEAGMVIVAVEGTPVTDLRSLPVYWTRLGRGDPLSLSIVAVREGNGILLEQKATVTLYLR</sequence>
<keyword evidence="6" id="KW-1185">Reference proteome</keyword>
<dbReference type="InterPro" id="IPR051201">
    <property type="entry name" value="Chloro_Bact_Ser_Proteases"/>
</dbReference>
<dbReference type="SUPFAM" id="SSF50156">
    <property type="entry name" value="PDZ domain-like"/>
    <property type="match status" value="1"/>
</dbReference>
<dbReference type="AlphaFoldDB" id="A0A8J2BLP4"/>
<dbReference type="EMBL" id="CAJNOB010000056">
    <property type="protein sequence ID" value="CAF0703672.1"/>
    <property type="molecule type" value="Genomic_DNA"/>
</dbReference>
<dbReference type="SUPFAM" id="SSF50494">
    <property type="entry name" value="Trypsin-like serine proteases"/>
    <property type="match status" value="1"/>
</dbReference>
<dbReference type="Gene3D" id="2.30.42.10">
    <property type="match status" value="1"/>
</dbReference>
<comment type="similarity">
    <text evidence="1">Belongs to the peptidase S1C family.</text>
</comment>